<evidence type="ECO:0000313" key="11">
    <source>
        <dbReference type="Proteomes" id="UP000238220"/>
    </source>
</evidence>
<dbReference type="Pfam" id="PF03734">
    <property type="entry name" value="YkuD"/>
    <property type="match status" value="1"/>
</dbReference>
<dbReference type="InterPro" id="IPR038063">
    <property type="entry name" value="Transpep_catalytic_dom"/>
</dbReference>
<evidence type="ECO:0000256" key="3">
    <source>
        <dbReference type="ARBA" id="ARBA00022679"/>
    </source>
</evidence>
<comment type="caution">
    <text evidence="10">The sequence shown here is derived from an EMBL/GenBank/DDBJ whole genome shotgun (WGS) entry which is preliminary data.</text>
</comment>
<evidence type="ECO:0000256" key="6">
    <source>
        <dbReference type="ARBA" id="ARBA00023316"/>
    </source>
</evidence>
<gene>
    <name evidence="10" type="ORF">C3942_06140</name>
</gene>
<evidence type="ECO:0000256" key="1">
    <source>
        <dbReference type="ARBA" id="ARBA00004752"/>
    </source>
</evidence>
<dbReference type="Proteomes" id="UP000238220">
    <property type="component" value="Unassembled WGS sequence"/>
</dbReference>
<evidence type="ECO:0000256" key="4">
    <source>
        <dbReference type="ARBA" id="ARBA00022960"/>
    </source>
</evidence>
<dbReference type="InterPro" id="IPR032710">
    <property type="entry name" value="NTF2-like_dom_sf"/>
</dbReference>
<feature type="domain" description="L,D-TPase catalytic" evidence="9">
    <location>
        <begin position="142"/>
        <end position="277"/>
    </location>
</feature>
<dbReference type="SUPFAM" id="SSF54427">
    <property type="entry name" value="NTF2-like"/>
    <property type="match status" value="1"/>
</dbReference>
<protein>
    <recommendedName>
        <fullName evidence="9">L,D-TPase catalytic domain-containing protein</fullName>
    </recommendedName>
</protein>
<dbReference type="AlphaFoldDB" id="A0A2S5TKK7"/>
<dbReference type="GO" id="GO:0004180">
    <property type="term" value="F:carboxypeptidase activity"/>
    <property type="evidence" value="ECO:0007669"/>
    <property type="project" value="UniProtKB-ARBA"/>
</dbReference>
<dbReference type="GO" id="GO:0008360">
    <property type="term" value="P:regulation of cell shape"/>
    <property type="evidence" value="ECO:0007669"/>
    <property type="project" value="UniProtKB-UniRule"/>
</dbReference>
<keyword evidence="6 7" id="KW-0961">Cell wall biogenesis/degradation</keyword>
<evidence type="ECO:0000256" key="7">
    <source>
        <dbReference type="PROSITE-ProRule" id="PRU01373"/>
    </source>
</evidence>
<dbReference type="GO" id="GO:0016740">
    <property type="term" value="F:transferase activity"/>
    <property type="evidence" value="ECO:0007669"/>
    <property type="project" value="UniProtKB-KW"/>
</dbReference>
<dbReference type="UniPathway" id="UPA00219"/>
<accession>A0A2S5TKK7</accession>
<keyword evidence="3" id="KW-0808">Transferase</keyword>
<keyword evidence="5 7" id="KW-0573">Peptidoglycan synthesis</keyword>
<evidence type="ECO:0000256" key="8">
    <source>
        <dbReference type="SAM" id="MobiDB-lite"/>
    </source>
</evidence>
<dbReference type="CDD" id="cd16913">
    <property type="entry name" value="YkuD_like"/>
    <property type="match status" value="1"/>
</dbReference>
<evidence type="ECO:0000256" key="2">
    <source>
        <dbReference type="ARBA" id="ARBA00005992"/>
    </source>
</evidence>
<dbReference type="PROSITE" id="PS52029">
    <property type="entry name" value="LD_TPASE"/>
    <property type="match status" value="1"/>
</dbReference>
<keyword evidence="4 7" id="KW-0133">Cell shape</keyword>
<feature type="region of interest" description="Disordered" evidence="8">
    <location>
        <begin position="1"/>
        <end position="38"/>
    </location>
</feature>
<dbReference type="GO" id="GO:0071555">
    <property type="term" value="P:cell wall organization"/>
    <property type="evidence" value="ECO:0007669"/>
    <property type="project" value="UniProtKB-UniRule"/>
</dbReference>
<feature type="active site" description="Proton donor/acceptor" evidence="7">
    <location>
        <position position="235"/>
    </location>
</feature>
<comment type="pathway">
    <text evidence="1 7">Cell wall biogenesis; peptidoglycan biosynthesis.</text>
</comment>
<organism evidence="10 11">
    <name type="scientific">Solimonas fluminis</name>
    <dbReference type="NCBI Taxonomy" id="2086571"/>
    <lineage>
        <taxon>Bacteria</taxon>
        <taxon>Pseudomonadati</taxon>
        <taxon>Pseudomonadota</taxon>
        <taxon>Gammaproteobacteria</taxon>
        <taxon>Nevskiales</taxon>
        <taxon>Nevskiaceae</taxon>
        <taxon>Solimonas</taxon>
    </lineage>
</organism>
<sequence>MAQNDAPPAVSVPIAQLTVSRPPPPVPNAAKPAAPQRVAWKDDGQPIDAEWALGEAIRHLEAGKAGEALSLLQDITHKEPDFIPARPVYRQLLAASEKGAPEPKRMAELAEEARIRLDSEKAVPPEGTVPNAVLQLPASHKHLLVTDLQRARLYVFENDGGRLRLMRHHYAAMGKNGAGKEARGDNRTPIGIYHITRWLKDESLPELYGAGAWPTNYPNPWDVFKRRTGHGIWLHGVPRDTESRAPRSSEGCVTMANDDLLSLKPYIDLGDTPVVLSNELEWVTPAAQQKDREEFLARVESWRARWSARDTEGYLSFYGPEFTVSGMNLKQFTEHKKRVNAGKKHIDVKLGNISLYRYPGAGTPLLLAEFEMDYRSDNFNQRSRKQQFWKQDGEGVWKIFREENL</sequence>
<dbReference type="EMBL" id="PSNW01000002">
    <property type="protein sequence ID" value="PPE75318.1"/>
    <property type="molecule type" value="Genomic_DNA"/>
</dbReference>
<comment type="similarity">
    <text evidence="2">Belongs to the YkuD family.</text>
</comment>
<dbReference type="PANTHER" id="PTHR36699">
    <property type="entry name" value="LD-TRANSPEPTIDASE"/>
    <property type="match status" value="1"/>
</dbReference>
<dbReference type="PANTHER" id="PTHR36699:SF1">
    <property type="entry name" value="L,D-TRANSPEPTIDASE YAFK-RELATED"/>
    <property type="match status" value="1"/>
</dbReference>
<dbReference type="GO" id="GO:0009252">
    <property type="term" value="P:peptidoglycan biosynthetic process"/>
    <property type="evidence" value="ECO:0007669"/>
    <property type="project" value="UniProtKB-UniPathway"/>
</dbReference>
<feature type="active site" description="Nucleophile" evidence="7">
    <location>
        <position position="252"/>
    </location>
</feature>
<name>A0A2S5TKK7_9GAMM</name>
<dbReference type="InterPro" id="IPR005490">
    <property type="entry name" value="LD_TPept_cat_dom"/>
</dbReference>
<dbReference type="Gene3D" id="2.40.440.10">
    <property type="entry name" value="L,D-transpeptidase catalytic domain-like"/>
    <property type="match status" value="1"/>
</dbReference>
<dbReference type="InterPro" id="IPR056203">
    <property type="entry name" value="Cds6_C"/>
</dbReference>
<dbReference type="Pfam" id="PF24125">
    <property type="entry name" value="Cds6_C"/>
    <property type="match status" value="1"/>
</dbReference>
<evidence type="ECO:0000259" key="9">
    <source>
        <dbReference type="PROSITE" id="PS52029"/>
    </source>
</evidence>
<evidence type="ECO:0000313" key="10">
    <source>
        <dbReference type="EMBL" id="PPE75318.1"/>
    </source>
</evidence>
<dbReference type="OrthoDB" id="9809748at2"/>
<proteinExistence type="inferred from homology"/>
<reference evidence="10 11" key="1">
    <citation type="submission" date="2018-02" db="EMBL/GenBank/DDBJ databases">
        <title>Genome sequencing of Solimonas sp. HR-BB.</title>
        <authorList>
            <person name="Lee Y."/>
            <person name="Jeon C.O."/>
        </authorList>
    </citation>
    <scope>NUCLEOTIDE SEQUENCE [LARGE SCALE GENOMIC DNA]</scope>
    <source>
        <strain evidence="10 11">HR-BB</strain>
    </source>
</reference>
<dbReference type="SUPFAM" id="SSF141523">
    <property type="entry name" value="L,D-transpeptidase catalytic domain-like"/>
    <property type="match status" value="1"/>
</dbReference>
<keyword evidence="11" id="KW-1185">Reference proteome</keyword>
<evidence type="ECO:0000256" key="5">
    <source>
        <dbReference type="ARBA" id="ARBA00022984"/>
    </source>
</evidence>